<evidence type="ECO:0000313" key="8">
    <source>
        <dbReference type="Proteomes" id="UP000505306"/>
    </source>
</evidence>
<keyword evidence="2 5" id="KW-0812">Transmembrane</keyword>
<sequence>MFFTKKKEEDKNSIEKKIDTVYAENKVAEINEGDVEILLDNEEKIEKKLAGANSLSKYMEIGKIMFGMVKDIKSGSYKSVPWFVIATIVMALLYILNPMDLVPDFIPGVGYIDDLAILSIGMGWIETDIHSYLDWKLEQAQEA</sequence>
<keyword evidence="3 5" id="KW-1133">Transmembrane helix</keyword>
<evidence type="ECO:0000256" key="4">
    <source>
        <dbReference type="ARBA" id="ARBA00023136"/>
    </source>
</evidence>
<dbReference type="Proteomes" id="UP000505306">
    <property type="component" value="Chromosome"/>
</dbReference>
<protein>
    <submittedName>
        <fullName evidence="7">DUF1232 domain-containing protein</fullName>
    </submittedName>
</protein>
<proteinExistence type="predicted"/>
<comment type="subcellular location">
    <subcellularLocation>
        <location evidence="1">Endomembrane system</location>
        <topology evidence="1">Multi-pass membrane protein</topology>
    </subcellularLocation>
</comment>
<evidence type="ECO:0000313" key="7">
    <source>
        <dbReference type="EMBL" id="QIE59169.1"/>
    </source>
</evidence>
<dbReference type="AlphaFoldDB" id="A0A6G6GKT3"/>
<feature type="domain" description="DUF1232" evidence="6">
    <location>
        <begin position="85"/>
        <end position="119"/>
    </location>
</feature>
<gene>
    <name evidence="7" type="ORF">G5B37_06230</name>
</gene>
<dbReference type="InterPro" id="IPR010652">
    <property type="entry name" value="DUF1232"/>
</dbReference>
<accession>A0A6G6GKT3</accession>
<evidence type="ECO:0000256" key="3">
    <source>
        <dbReference type="ARBA" id="ARBA00022989"/>
    </source>
</evidence>
<dbReference type="GO" id="GO:0012505">
    <property type="term" value="C:endomembrane system"/>
    <property type="evidence" value="ECO:0007669"/>
    <property type="project" value="UniProtKB-SubCell"/>
</dbReference>
<organism evidence="7 8">
    <name type="scientific">Rasiella rasia</name>
    <dbReference type="NCBI Taxonomy" id="2744027"/>
    <lineage>
        <taxon>Bacteria</taxon>
        <taxon>Pseudomonadati</taxon>
        <taxon>Bacteroidota</taxon>
        <taxon>Flavobacteriia</taxon>
        <taxon>Flavobacteriales</taxon>
        <taxon>Flavobacteriaceae</taxon>
        <taxon>Rasiella</taxon>
    </lineage>
</organism>
<evidence type="ECO:0000256" key="1">
    <source>
        <dbReference type="ARBA" id="ARBA00004127"/>
    </source>
</evidence>
<dbReference type="KEGG" id="mgel:G5B37_06230"/>
<dbReference type="RefSeq" id="WP_164679198.1">
    <property type="nucleotide sequence ID" value="NZ_CP049057.1"/>
</dbReference>
<dbReference type="EMBL" id="CP049057">
    <property type="protein sequence ID" value="QIE59169.1"/>
    <property type="molecule type" value="Genomic_DNA"/>
</dbReference>
<evidence type="ECO:0000259" key="6">
    <source>
        <dbReference type="Pfam" id="PF06803"/>
    </source>
</evidence>
<keyword evidence="8" id="KW-1185">Reference proteome</keyword>
<feature type="transmembrane region" description="Helical" evidence="5">
    <location>
        <begin position="80"/>
        <end position="97"/>
    </location>
</feature>
<evidence type="ECO:0000256" key="5">
    <source>
        <dbReference type="SAM" id="Phobius"/>
    </source>
</evidence>
<dbReference type="Pfam" id="PF06803">
    <property type="entry name" value="DUF1232"/>
    <property type="match status" value="1"/>
</dbReference>
<reference evidence="7 8" key="1">
    <citation type="submission" date="2020-02" db="EMBL/GenBank/DDBJ databases">
        <title>Complete genome sequence of Flavobacteriaceae bacterium.</title>
        <authorList>
            <person name="Kim S.-J."/>
            <person name="Kim Y.-S."/>
            <person name="Kim K.-H."/>
        </authorList>
    </citation>
    <scope>NUCLEOTIDE SEQUENCE [LARGE SCALE GENOMIC DNA]</scope>
    <source>
        <strain evidence="7 8">RR4-40</strain>
    </source>
</reference>
<name>A0A6G6GKT3_9FLAO</name>
<evidence type="ECO:0000256" key="2">
    <source>
        <dbReference type="ARBA" id="ARBA00022692"/>
    </source>
</evidence>
<keyword evidence="4 5" id="KW-0472">Membrane</keyword>